<gene>
    <name evidence="1" type="primary">ESF1_2</name>
    <name evidence="1" type="ORF">DSO57_1017099</name>
</gene>
<evidence type="ECO:0000313" key="2">
    <source>
        <dbReference type="Proteomes" id="UP001165960"/>
    </source>
</evidence>
<accession>A0ACC2TFL3</accession>
<proteinExistence type="predicted"/>
<comment type="caution">
    <text evidence="1">The sequence shown here is derived from an EMBL/GenBank/DDBJ whole genome shotgun (WGS) entry which is preliminary data.</text>
</comment>
<dbReference type="EMBL" id="QTSX02002911">
    <property type="protein sequence ID" value="KAJ9073387.1"/>
    <property type="molecule type" value="Genomic_DNA"/>
</dbReference>
<organism evidence="1 2">
    <name type="scientific">Entomophthora muscae</name>
    <dbReference type="NCBI Taxonomy" id="34485"/>
    <lineage>
        <taxon>Eukaryota</taxon>
        <taxon>Fungi</taxon>
        <taxon>Fungi incertae sedis</taxon>
        <taxon>Zoopagomycota</taxon>
        <taxon>Entomophthoromycotina</taxon>
        <taxon>Entomophthoromycetes</taxon>
        <taxon>Entomophthorales</taxon>
        <taxon>Entomophthoraceae</taxon>
        <taxon>Entomophthora</taxon>
    </lineage>
</organism>
<protein>
    <submittedName>
        <fullName evidence="1">Pre-rRNA-processing protein esf1</fullName>
    </submittedName>
</protein>
<dbReference type="Proteomes" id="UP001165960">
    <property type="component" value="Unassembled WGS sequence"/>
</dbReference>
<reference evidence="1" key="1">
    <citation type="submission" date="2022-04" db="EMBL/GenBank/DDBJ databases">
        <title>Genome of the entomopathogenic fungus Entomophthora muscae.</title>
        <authorList>
            <person name="Elya C."/>
            <person name="Lovett B.R."/>
            <person name="Lee E."/>
            <person name="Macias A.M."/>
            <person name="Hajek A.E."/>
            <person name="De Bivort B.L."/>
            <person name="Kasson M.T."/>
            <person name="De Fine Licht H.H."/>
            <person name="Stajich J.E."/>
        </authorList>
    </citation>
    <scope>NUCLEOTIDE SEQUENCE</scope>
    <source>
        <strain evidence="1">Berkeley</strain>
    </source>
</reference>
<sequence>MGKRSRQKKGDVKPNAPANKPEGPVTTDPRFSNVHSDPRFLKPKFQANKVKVDSRFKAIFEDDMNFKFTAKVDKYGRKQNDTTKEDMRKFYKLEDEEKEDEEDVNGGLGLHKEESSSAEEEELSDEEKQRQLIFARSRGEIPMGSDSDAESEHSNSTEEEYDELDEGMLLDMKEDIPLGEKTRRFAALNMDWDNIKAKDLFKVFNSLKPESGAILSVSVYPSEFGKERMEYENIHGPPKEIFENPDHNSDVSSDEETLIQEDKGDEFNQEMLRKYQLERLKYFYAVVECDSVNTAAAIYEQCDGGEFESTANFFDLRFIPDDMEFEDTPRETATEDPLDYKTANFLTSALTNSKVELTWDQDDPERIKLTQRAFSTEDIDNMNFSEMLASDSEEEGENSALREKYLSLINNPSDDDGSENEMEITFAPGLSERNPAEESEDDVPAAEPVEETTVEKYLRKQREKLQAKKAARMEKHQGDTKVVETKSSKKAKQDADRAELELVMMEDQSDARQHFDMKHVLKAEKQAGRKGKHRGKAADTELTQDGFKIDKEDPRFSALFTSHHFAIDPTNPQFKKTEAMKELLSERQKKNKQLHDQIDAQNNADNSASNQESLKKKELTNLINSVKRKAADLKPKPSKKPNRG</sequence>
<evidence type="ECO:0000313" key="1">
    <source>
        <dbReference type="EMBL" id="KAJ9073387.1"/>
    </source>
</evidence>
<name>A0ACC2TFL3_9FUNG</name>
<keyword evidence="2" id="KW-1185">Reference proteome</keyword>